<evidence type="ECO:0000313" key="8">
    <source>
        <dbReference type="Proteomes" id="UP000050786"/>
    </source>
</evidence>
<dbReference type="EMBL" id="CYPS01000008">
    <property type="protein sequence ID" value="CUH41779.1"/>
    <property type="molecule type" value="Genomic_DNA"/>
</dbReference>
<keyword evidence="2" id="KW-1003">Cell membrane</keyword>
<evidence type="ECO:0000256" key="1">
    <source>
        <dbReference type="ARBA" id="ARBA00004651"/>
    </source>
</evidence>
<keyword evidence="4 6" id="KW-1133">Transmembrane helix</keyword>
<dbReference type="AlphaFoldDB" id="A0A0P1E362"/>
<evidence type="ECO:0000256" key="4">
    <source>
        <dbReference type="ARBA" id="ARBA00022989"/>
    </source>
</evidence>
<evidence type="ECO:0000256" key="6">
    <source>
        <dbReference type="SAM" id="Phobius"/>
    </source>
</evidence>
<dbReference type="Proteomes" id="UP000050786">
    <property type="component" value="Unassembled WGS sequence"/>
</dbReference>
<comment type="subcellular location">
    <subcellularLocation>
        <location evidence="1">Cell membrane</location>
        <topology evidence="1">Multi-pass membrane protein</topology>
    </subcellularLocation>
</comment>
<protein>
    <submittedName>
        <fullName evidence="7">Lipopolysaccharide export system permease protein LptG</fullName>
    </submittedName>
</protein>
<feature type="transmembrane region" description="Helical" evidence="6">
    <location>
        <begin position="277"/>
        <end position="299"/>
    </location>
</feature>
<reference evidence="8" key="1">
    <citation type="submission" date="2015-09" db="EMBL/GenBank/DDBJ databases">
        <authorList>
            <person name="Rodrigo-Torres L."/>
            <person name="Arahal D.R."/>
        </authorList>
    </citation>
    <scope>NUCLEOTIDE SEQUENCE [LARGE SCALE GENOMIC DNA]</scope>
    <source>
        <strain evidence="8">CECT 4293</strain>
    </source>
</reference>
<feature type="transmembrane region" description="Helical" evidence="6">
    <location>
        <begin position="52"/>
        <end position="77"/>
    </location>
</feature>
<dbReference type="Pfam" id="PF03739">
    <property type="entry name" value="LptF_LptG"/>
    <property type="match status" value="1"/>
</dbReference>
<name>A0A0P1E362_9RHOB</name>
<dbReference type="InterPro" id="IPR030923">
    <property type="entry name" value="LptG"/>
</dbReference>
<feature type="transmembrane region" description="Helical" evidence="6">
    <location>
        <begin position="12"/>
        <end position="32"/>
    </location>
</feature>
<keyword evidence="3 6" id="KW-0812">Transmembrane</keyword>
<gene>
    <name evidence="7" type="primary">lptG</name>
    <name evidence="7" type="ORF">RUM4293_00660</name>
</gene>
<dbReference type="GO" id="GO:0015920">
    <property type="term" value="P:lipopolysaccharide transport"/>
    <property type="evidence" value="ECO:0007669"/>
    <property type="project" value="TreeGrafter"/>
</dbReference>
<dbReference type="GO" id="GO:0043190">
    <property type="term" value="C:ATP-binding cassette (ABC) transporter complex"/>
    <property type="evidence" value="ECO:0007669"/>
    <property type="project" value="InterPro"/>
</dbReference>
<feature type="transmembrane region" description="Helical" evidence="6">
    <location>
        <begin position="98"/>
        <end position="117"/>
    </location>
</feature>
<evidence type="ECO:0000256" key="3">
    <source>
        <dbReference type="ARBA" id="ARBA00022692"/>
    </source>
</evidence>
<dbReference type="NCBIfam" id="TIGR04408">
    <property type="entry name" value="LptG_lptG"/>
    <property type="match status" value="1"/>
</dbReference>
<dbReference type="PANTHER" id="PTHR33529">
    <property type="entry name" value="SLR0882 PROTEIN-RELATED"/>
    <property type="match status" value="1"/>
</dbReference>
<feature type="transmembrane region" description="Helical" evidence="6">
    <location>
        <begin position="306"/>
        <end position="326"/>
    </location>
</feature>
<evidence type="ECO:0000256" key="2">
    <source>
        <dbReference type="ARBA" id="ARBA00022475"/>
    </source>
</evidence>
<sequence>MILDRYFARRFIQSFLVIGSIFLTLMILIDLIEQVRRFDDANLSFGQLLQLTLLNTPAAISEMLPLLVILSTIALFIGLARSSELVVTRATGRSGIRALLAPVVIALIIGALAVGMLNPMAAATSEEYKQLAESYKNNGGSTLSISADGLWLRQGSANGQSVIHAQDTSNGDRFTLNQVTIITFAPDGTPTQQIVADQADLENGTWVLTNAKIWALEGGVNPETHAVEHVRLEVPTSLTRQRILDTLGDQDSVSVYDLPELIRDLREAGFSTKQYEVWLQVQLARPLFLMSMVLIGAAFTMRHVRFGGTGIAVLTAVLLGFGIYFIRNFAQILGENGQLPILVAAWAPPFAAILLSLGLLLHAEDG</sequence>
<proteinExistence type="predicted"/>
<dbReference type="InterPro" id="IPR005495">
    <property type="entry name" value="LptG/LptF_permease"/>
</dbReference>
<dbReference type="PANTHER" id="PTHR33529:SF2">
    <property type="entry name" value="LIPOPOLYSACCHARIDE EXPORT SYSTEM PERMEASE PROTEIN LPTG"/>
    <property type="match status" value="1"/>
</dbReference>
<dbReference type="GO" id="GO:0055085">
    <property type="term" value="P:transmembrane transport"/>
    <property type="evidence" value="ECO:0007669"/>
    <property type="project" value="InterPro"/>
</dbReference>
<evidence type="ECO:0000313" key="7">
    <source>
        <dbReference type="EMBL" id="CUH41779.1"/>
    </source>
</evidence>
<keyword evidence="8" id="KW-1185">Reference proteome</keyword>
<dbReference type="RefSeq" id="WP_058271848.1">
    <property type="nucleotide sequence ID" value="NZ_CYPS01000008.1"/>
</dbReference>
<accession>A0A0P1E362</accession>
<organism evidence="7 8">
    <name type="scientific">Ruegeria atlantica</name>
    <dbReference type="NCBI Taxonomy" id="81569"/>
    <lineage>
        <taxon>Bacteria</taxon>
        <taxon>Pseudomonadati</taxon>
        <taxon>Pseudomonadota</taxon>
        <taxon>Alphaproteobacteria</taxon>
        <taxon>Rhodobacterales</taxon>
        <taxon>Roseobacteraceae</taxon>
        <taxon>Ruegeria</taxon>
    </lineage>
</organism>
<keyword evidence="5 6" id="KW-0472">Membrane</keyword>
<evidence type="ECO:0000256" key="5">
    <source>
        <dbReference type="ARBA" id="ARBA00023136"/>
    </source>
</evidence>
<feature type="transmembrane region" description="Helical" evidence="6">
    <location>
        <begin position="338"/>
        <end position="361"/>
    </location>
</feature>